<keyword evidence="3" id="KW-1185">Reference proteome</keyword>
<protein>
    <submittedName>
        <fullName evidence="2">Uncharacterized protein</fullName>
    </submittedName>
</protein>
<evidence type="ECO:0000256" key="1">
    <source>
        <dbReference type="SAM" id="MobiDB-lite"/>
    </source>
</evidence>
<evidence type="ECO:0000313" key="2">
    <source>
        <dbReference type="EMBL" id="STX51054.1"/>
    </source>
</evidence>
<organism evidence="2 3">
    <name type="scientific">Legionella busanensis</name>
    <dbReference type="NCBI Taxonomy" id="190655"/>
    <lineage>
        <taxon>Bacteria</taxon>
        <taxon>Pseudomonadati</taxon>
        <taxon>Pseudomonadota</taxon>
        <taxon>Gammaproteobacteria</taxon>
        <taxon>Legionellales</taxon>
        <taxon>Legionellaceae</taxon>
        <taxon>Legionella</taxon>
    </lineage>
</organism>
<accession>A0A378JIS3</accession>
<evidence type="ECO:0000313" key="3">
    <source>
        <dbReference type="Proteomes" id="UP000254794"/>
    </source>
</evidence>
<name>A0A378JIS3_9GAMM</name>
<sequence length="404" mass="45867">MVTTVKKNIDKFLAIYEQMLSYYNKINLKREEDYQAVEEFKEYIKSIDPQKILTYLNLNEVKLDQLNANFFMVEFADQKTKNAVFLLNILHRDLLSAQVLSRATQHSIDLTNAFVQNDFAGPVSTVAPSLSAPVENSIDEFLKIYQVMDEVEENAFQEFKAYVQQFPSQVTLKFLNVSKEELEQLNFNFFTPALADDKIVAMTLSLRELHIEFLSNKMVKPYRVVATESPQPQPSIPRVNPNMFNFGQPGLFKTPQQLCSQQPNATYANAGRTVKVVDLTTQYTEDQYNEAAANPQSNKRRAADSIDSRKGRKLVQTAEPAMSQRHYSNAVPNTAVPPHTNVVKGVVSGQSGSYPSSNRYSQFSNPVITHTESSKTSGEIDKNYKSKSEVEDMQFVGWDLTKYL</sequence>
<dbReference type="EMBL" id="UGOD01000001">
    <property type="protein sequence ID" value="STX51054.1"/>
    <property type="molecule type" value="Genomic_DNA"/>
</dbReference>
<feature type="region of interest" description="Disordered" evidence="1">
    <location>
        <begin position="289"/>
        <end position="311"/>
    </location>
</feature>
<dbReference type="AlphaFoldDB" id="A0A378JIS3"/>
<dbReference type="Proteomes" id="UP000254794">
    <property type="component" value="Unassembled WGS sequence"/>
</dbReference>
<dbReference type="RefSeq" id="WP_115330716.1">
    <property type="nucleotide sequence ID" value="NZ_CAAAHP010000001.1"/>
</dbReference>
<reference evidence="2 3" key="1">
    <citation type="submission" date="2018-06" db="EMBL/GenBank/DDBJ databases">
        <authorList>
            <consortium name="Pathogen Informatics"/>
            <person name="Doyle S."/>
        </authorList>
    </citation>
    <scope>NUCLEOTIDE SEQUENCE [LARGE SCALE GENOMIC DNA]</scope>
    <source>
        <strain evidence="2 3">NCTC13316</strain>
    </source>
</reference>
<proteinExistence type="predicted"/>
<gene>
    <name evidence="2" type="ORF">NCTC13316_01144</name>
</gene>